<evidence type="ECO:0000313" key="3">
    <source>
        <dbReference type="Proteomes" id="UP000008281"/>
    </source>
</evidence>
<dbReference type="HOGENOM" id="CLU_040220_1_0_1"/>
<dbReference type="Proteomes" id="UP000008281">
    <property type="component" value="Unassembled WGS sequence"/>
</dbReference>
<dbReference type="FunCoup" id="E3MUS8">
    <property type="interactions" value="24"/>
</dbReference>
<dbReference type="PANTHER" id="PTHR21503">
    <property type="entry name" value="F-BOX-CONTAINING HYPOTHETICAL PROTEIN C.ELEGANS"/>
    <property type="match status" value="1"/>
</dbReference>
<dbReference type="EMBL" id="DS268480">
    <property type="protein sequence ID" value="EFP09804.1"/>
    <property type="molecule type" value="Genomic_DNA"/>
</dbReference>
<dbReference type="OMA" id="QENYEYN"/>
<feature type="domain" description="Sdz-33 F-box" evidence="1">
    <location>
        <begin position="159"/>
        <end position="209"/>
    </location>
</feature>
<gene>
    <name evidence="2" type="ORF">CRE_21409</name>
</gene>
<sequence>MKFIAIQDWGIRLDVHIAFDDKTETSGMKPVELEIGDDFKTRGIVKTKLTKLKQEYCLISVPKLDAKVTKALHEHVKQLYRYTYLCGIEIGTNSLTEELPIYENVSKILVKGKSALELNDLDTFLSQYYLNLTTLLICSPINGEATSKLLEVGRVHLSYSDQCGISFLSKFNGQQINLFGAVLTEKELNEFIRKWMKSEGYLNLEFVTIYLSRESVLNRDLIIDQLEIESFDEKKRPGWYQSDIPLFMMKTNRLDFSRDDCFDVIRESDGKRASVLPTPSSFTFLVWN</sequence>
<keyword evidence="3" id="KW-1185">Reference proteome</keyword>
<organism evidence="3">
    <name type="scientific">Caenorhabditis remanei</name>
    <name type="common">Caenorhabditis vulgaris</name>
    <dbReference type="NCBI Taxonomy" id="31234"/>
    <lineage>
        <taxon>Eukaryota</taxon>
        <taxon>Metazoa</taxon>
        <taxon>Ecdysozoa</taxon>
        <taxon>Nematoda</taxon>
        <taxon>Chromadorea</taxon>
        <taxon>Rhabditida</taxon>
        <taxon>Rhabditina</taxon>
        <taxon>Rhabditomorpha</taxon>
        <taxon>Rhabditoidea</taxon>
        <taxon>Rhabditidae</taxon>
        <taxon>Peloderinae</taxon>
        <taxon>Caenorhabditis</taxon>
    </lineage>
</organism>
<dbReference type="InterPro" id="IPR012885">
    <property type="entry name" value="F-box_Sdz-33"/>
</dbReference>
<dbReference type="PANTHER" id="PTHR21503:SF8">
    <property type="entry name" value="F-BOX ASSOCIATED DOMAIN-CONTAINING PROTEIN-RELATED"/>
    <property type="match status" value="1"/>
</dbReference>
<dbReference type="InParanoid" id="E3MUS8"/>
<dbReference type="Pfam" id="PF07735">
    <property type="entry name" value="FBA_2"/>
    <property type="match status" value="1"/>
</dbReference>
<proteinExistence type="predicted"/>
<dbReference type="AlphaFoldDB" id="E3MUS8"/>
<protein>
    <recommendedName>
        <fullName evidence="1">Sdz-33 F-box domain-containing protein</fullName>
    </recommendedName>
</protein>
<name>E3MUS8_CAERE</name>
<accession>E3MUS8</accession>
<evidence type="ECO:0000313" key="2">
    <source>
        <dbReference type="EMBL" id="EFP09804.1"/>
    </source>
</evidence>
<reference evidence="2" key="1">
    <citation type="submission" date="2007-07" db="EMBL/GenBank/DDBJ databases">
        <title>PCAP assembly of the Caenorhabditis remanei genome.</title>
        <authorList>
            <consortium name="The Caenorhabditis remanei Sequencing Consortium"/>
            <person name="Wilson R.K."/>
        </authorList>
    </citation>
    <scope>NUCLEOTIDE SEQUENCE [LARGE SCALE GENOMIC DNA]</scope>
    <source>
        <strain evidence="2">PB4641</strain>
    </source>
</reference>
<evidence type="ECO:0000259" key="1">
    <source>
        <dbReference type="Pfam" id="PF07735"/>
    </source>
</evidence>